<evidence type="ECO:0000313" key="3">
    <source>
        <dbReference type="Proteomes" id="UP000784294"/>
    </source>
</evidence>
<dbReference type="EMBL" id="CAAALY010002369">
    <property type="protein sequence ID" value="VEL07734.1"/>
    <property type="molecule type" value="Genomic_DNA"/>
</dbReference>
<protein>
    <submittedName>
        <fullName evidence="2">Uncharacterized protein</fullName>
    </submittedName>
</protein>
<gene>
    <name evidence="2" type="ORF">PXEA_LOCUS1174</name>
</gene>
<sequence>MAFQSGCSDETARSLLFVNISAAGQKLSDNLDTLWHEASSQLWISVLCPLDRKTRSTRLNNDADIRKEAVCSVSSSRIESNSCQPSHGKESTDHPTESGKRFEMLGLASRWQTLQYRHHSVMSQVSEEDKFVEMLESRQLLARAY</sequence>
<keyword evidence="3" id="KW-1185">Reference proteome</keyword>
<feature type="region of interest" description="Disordered" evidence="1">
    <location>
        <begin position="77"/>
        <end position="99"/>
    </location>
</feature>
<dbReference type="Proteomes" id="UP000784294">
    <property type="component" value="Unassembled WGS sequence"/>
</dbReference>
<comment type="caution">
    <text evidence="2">The sequence shown here is derived from an EMBL/GenBank/DDBJ whole genome shotgun (WGS) entry which is preliminary data.</text>
</comment>
<feature type="compositionally biased region" description="Basic and acidic residues" evidence="1">
    <location>
        <begin position="87"/>
        <end position="99"/>
    </location>
</feature>
<accession>A0A3S4ZUU6</accession>
<organism evidence="2 3">
    <name type="scientific">Protopolystoma xenopodis</name>
    <dbReference type="NCBI Taxonomy" id="117903"/>
    <lineage>
        <taxon>Eukaryota</taxon>
        <taxon>Metazoa</taxon>
        <taxon>Spiralia</taxon>
        <taxon>Lophotrochozoa</taxon>
        <taxon>Platyhelminthes</taxon>
        <taxon>Monogenea</taxon>
        <taxon>Polyopisthocotylea</taxon>
        <taxon>Polystomatidea</taxon>
        <taxon>Polystomatidae</taxon>
        <taxon>Protopolystoma</taxon>
    </lineage>
</organism>
<reference evidence="2" key="1">
    <citation type="submission" date="2018-11" db="EMBL/GenBank/DDBJ databases">
        <authorList>
            <consortium name="Pathogen Informatics"/>
        </authorList>
    </citation>
    <scope>NUCLEOTIDE SEQUENCE</scope>
</reference>
<evidence type="ECO:0000256" key="1">
    <source>
        <dbReference type="SAM" id="MobiDB-lite"/>
    </source>
</evidence>
<dbReference type="AlphaFoldDB" id="A0A3S4ZUU6"/>
<proteinExistence type="predicted"/>
<evidence type="ECO:0000313" key="2">
    <source>
        <dbReference type="EMBL" id="VEL07734.1"/>
    </source>
</evidence>
<name>A0A3S4ZUU6_9PLAT</name>